<accession>A0AAE0T0P3</accession>
<keyword evidence="4" id="KW-1185">Reference proteome</keyword>
<evidence type="ECO:0000256" key="2">
    <source>
        <dbReference type="SAM" id="Phobius"/>
    </source>
</evidence>
<name>A0AAE0T0P3_9BIVA</name>
<evidence type="ECO:0000313" key="3">
    <source>
        <dbReference type="EMBL" id="KAK3601105.1"/>
    </source>
</evidence>
<dbReference type="Proteomes" id="UP001195483">
    <property type="component" value="Unassembled WGS sequence"/>
</dbReference>
<reference evidence="3" key="3">
    <citation type="submission" date="2023-05" db="EMBL/GenBank/DDBJ databases">
        <authorList>
            <person name="Smith C.H."/>
        </authorList>
    </citation>
    <scope>NUCLEOTIDE SEQUENCE</scope>
    <source>
        <strain evidence="3">CHS0354</strain>
        <tissue evidence="3">Mantle</tissue>
    </source>
</reference>
<reference evidence="3" key="1">
    <citation type="journal article" date="2021" name="Genome Biol. Evol.">
        <title>A High-Quality Reference Genome for a Parasitic Bivalve with Doubly Uniparental Inheritance (Bivalvia: Unionida).</title>
        <authorList>
            <person name="Smith C.H."/>
        </authorList>
    </citation>
    <scope>NUCLEOTIDE SEQUENCE</scope>
    <source>
        <strain evidence="3">CHS0354</strain>
    </source>
</reference>
<keyword evidence="2" id="KW-1133">Transmembrane helix</keyword>
<keyword evidence="2" id="KW-0472">Membrane</keyword>
<gene>
    <name evidence="3" type="ORF">CHS0354_024826</name>
</gene>
<comment type="caution">
    <text evidence="3">The sequence shown here is derived from an EMBL/GenBank/DDBJ whole genome shotgun (WGS) entry which is preliminary data.</text>
</comment>
<evidence type="ECO:0000256" key="1">
    <source>
        <dbReference type="SAM" id="MobiDB-lite"/>
    </source>
</evidence>
<dbReference type="EMBL" id="JAEAOA010001465">
    <property type="protein sequence ID" value="KAK3601105.1"/>
    <property type="molecule type" value="Genomic_DNA"/>
</dbReference>
<organism evidence="3 4">
    <name type="scientific">Potamilus streckersoni</name>
    <dbReference type="NCBI Taxonomy" id="2493646"/>
    <lineage>
        <taxon>Eukaryota</taxon>
        <taxon>Metazoa</taxon>
        <taxon>Spiralia</taxon>
        <taxon>Lophotrochozoa</taxon>
        <taxon>Mollusca</taxon>
        <taxon>Bivalvia</taxon>
        <taxon>Autobranchia</taxon>
        <taxon>Heteroconchia</taxon>
        <taxon>Palaeoheterodonta</taxon>
        <taxon>Unionida</taxon>
        <taxon>Unionoidea</taxon>
        <taxon>Unionidae</taxon>
        <taxon>Ambleminae</taxon>
        <taxon>Lampsilini</taxon>
        <taxon>Potamilus</taxon>
    </lineage>
</organism>
<evidence type="ECO:0000313" key="4">
    <source>
        <dbReference type="Proteomes" id="UP001195483"/>
    </source>
</evidence>
<sequence>MASEQDVYTVIDNADVMHCPPTAEMNPMQEYHKHISEGNDPNDFQGVNNAPNYDVSPMPDARQVSYPQELPMHPMHGYYGYIPQGNDPNIYQNQISAPYYGAYPMPSNQPNMPPVITNQPYGYSGPIAPPGQWILQTPAGAPTTPPNKDIKPQTKPMIIFKRIISVVFMLVDIIMAWIQLSELDEAGGNIVFSKKRLDISCPKSESTVSVYIVALCFSTLYTIVQIINVIGETIYEVTGKERGYRIVHGFNEVVLKLSIKNIPQFRLMIIATSNSCVCTDSSERWPKLIGSYLVARLSSCIRTATCKQEVKKCECECECCCCRSEKCCPDEYGYMCYLCYFPICSKKFTPCMPVPILKYLGCCEKRLLQL</sequence>
<feature type="transmembrane region" description="Helical" evidence="2">
    <location>
        <begin position="208"/>
        <end position="230"/>
    </location>
</feature>
<keyword evidence="2" id="KW-0812">Transmembrane</keyword>
<protein>
    <submittedName>
        <fullName evidence="3">Uncharacterized protein</fullName>
    </submittedName>
</protein>
<proteinExistence type="predicted"/>
<feature type="region of interest" description="Disordered" evidence="1">
    <location>
        <begin position="33"/>
        <end position="61"/>
    </location>
</feature>
<dbReference type="AlphaFoldDB" id="A0AAE0T0P3"/>
<reference evidence="3" key="2">
    <citation type="journal article" date="2021" name="Genome Biol. Evol.">
        <title>Developing a high-quality reference genome for a parasitic bivalve with doubly uniparental inheritance (Bivalvia: Unionida).</title>
        <authorList>
            <person name="Smith C.H."/>
        </authorList>
    </citation>
    <scope>NUCLEOTIDE SEQUENCE</scope>
    <source>
        <strain evidence="3">CHS0354</strain>
        <tissue evidence="3">Mantle</tissue>
    </source>
</reference>
<feature type="transmembrane region" description="Helical" evidence="2">
    <location>
        <begin position="159"/>
        <end position="178"/>
    </location>
</feature>